<feature type="compositionally biased region" description="Basic and acidic residues" evidence="1">
    <location>
        <begin position="76"/>
        <end position="103"/>
    </location>
</feature>
<feature type="compositionally biased region" description="Basic and acidic residues" evidence="1">
    <location>
        <begin position="153"/>
        <end position="169"/>
    </location>
</feature>
<keyword evidence="3" id="KW-1185">Reference proteome</keyword>
<proteinExistence type="predicted"/>
<feature type="region of interest" description="Disordered" evidence="1">
    <location>
        <begin position="59"/>
        <end position="178"/>
    </location>
</feature>
<name>A0A834ICF2_RHYFE</name>
<dbReference type="Proteomes" id="UP000625711">
    <property type="component" value="Unassembled WGS sequence"/>
</dbReference>
<sequence>MAGINPQDRVKTLEARIKDFKARMGVKPQFHARSAFEKHGLTDKIKTLQTDFMKKTPLKHRLASERVGSPLIHSRFGSDESTKEKTNENKKEGDESVLKTGELKKKHRVVQSSVSEIPVIVLGPSASSNTKASEKSSGNTESDDSGIQTRSAVFERMKGKQKDAMDKIRSKLSTNNID</sequence>
<protein>
    <submittedName>
        <fullName evidence="2">Uncharacterized protein</fullName>
    </submittedName>
</protein>
<feature type="compositionally biased region" description="Polar residues" evidence="1">
    <location>
        <begin position="125"/>
        <end position="151"/>
    </location>
</feature>
<dbReference type="EMBL" id="JAACXV010006658">
    <property type="protein sequence ID" value="KAF7276457.1"/>
    <property type="molecule type" value="Genomic_DNA"/>
</dbReference>
<evidence type="ECO:0000256" key="1">
    <source>
        <dbReference type="SAM" id="MobiDB-lite"/>
    </source>
</evidence>
<organism evidence="2 3">
    <name type="scientific">Rhynchophorus ferrugineus</name>
    <name type="common">Red palm weevil</name>
    <name type="synonym">Curculio ferrugineus</name>
    <dbReference type="NCBI Taxonomy" id="354439"/>
    <lineage>
        <taxon>Eukaryota</taxon>
        <taxon>Metazoa</taxon>
        <taxon>Ecdysozoa</taxon>
        <taxon>Arthropoda</taxon>
        <taxon>Hexapoda</taxon>
        <taxon>Insecta</taxon>
        <taxon>Pterygota</taxon>
        <taxon>Neoptera</taxon>
        <taxon>Endopterygota</taxon>
        <taxon>Coleoptera</taxon>
        <taxon>Polyphaga</taxon>
        <taxon>Cucujiformia</taxon>
        <taxon>Curculionidae</taxon>
        <taxon>Dryophthorinae</taxon>
        <taxon>Rhynchophorus</taxon>
    </lineage>
</organism>
<reference evidence="2" key="1">
    <citation type="submission" date="2020-08" db="EMBL/GenBank/DDBJ databases">
        <title>Genome sequencing and assembly of the red palm weevil Rhynchophorus ferrugineus.</title>
        <authorList>
            <person name="Dias G.B."/>
            <person name="Bergman C.M."/>
            <person name="Manee M."/>
        </authorList>
    </citation>
    <scope>NUCLEOTIDE SEQUENCE</scope>
    <source>
        <strain evidence="2">AA-2017</strain>
        <tissue evidence="2">Whole larva</tissue>
    </source>
</reference>
<dbReference type="OrthoDB" id="6807158at2759"/>
<comment type="caution">
    <text evidence="2">The sequence shown here is derived from an EMBL/GenBank/DDBJ whole genome shotgun (WGS) entry which is preliminary data.</text>
</comment>
<accession>A0A834ICF2</accession>
<evidence type="ECO:0000313" key="3">
    <source>
        <dbReference type="Proteomes" id="UP000625711"/>
    </source>
</evidence>
<evidence type="ECO:0000313" key="2">
    <source>
        <dbReference type="EMBL" id="KAF7276457.1"/>
    </source>
</evidence>
<dbReference type="AlphaFoldDB" id="A0A834ICF2"/>
<gene>
    <name evidence="2" type="ORF">GWI33_010282</name>
</gene>